<evidence type="ECO:0000313" key="2">
    <source>
        <dbReference type="EMBL" id="BES89136.1"/>
    </source>
</evidence>
<dbReference type="Gene3D" id="2.130.10.30">
    <property type="entry name" value="Regulator of chromosome condensation 1/beta-lactamase-inhibitor protein II"/>
    <property type="match status" value="2"/>
</dbReference>
<dbReference type="InterPro" id="IPR009091">
    <property type="entry name" value="RCC1/BLIP-II"/>
</dbReference>
<sequence length="632" mass="70755">MLTMNNSALHHELVQDFTTFQFPNGGLNSYSYSSSELTNRNDVMEGNCRYYEKLFGVKKEEVRYFHVFGEGGRWGMHFITNDDECYGVGYNGDFNLLGASGENFLKKRIAKPVKIDMLCGKGIKHISVGDHLATALGAHGLLYLWGLPFNEMRSSYDKSLIKLPHPMTSCAHFITELDCGGGHFAVITNRKQVFVWGYIDWRAPFSDGRLFSPMHKEVVSISCGAWHLVMLTSDGKPYTCGHGGYGQLGYDWSEDDGYWSVRKVSFKEPCVKAVAGSVSTMFITESGKLWACGLNHPQFGYLGINREEPSITTPEQVKIDVPISIVASSYPLSSLRNIYAAQSQDNTKIFVWGWGCESNWPQLFEGAASLIDVFVALPTPSGFYCSSSSTDSNLDIFDNESKLNDSATKVGLRPQTEPEDSVEEKESLAIALPIKTSESSTHRIEEGIEFSSKLESKADNCVLNNASSGVEEDVASRDYKSDNFFLNNLNDDRHDKGKALNNKDSNKSTARKHTELVISNESAYRVYLDYVYSGGSEHLDFDQLLDVFVLAVHYEENQLIEHTINLIKQRVSLTNFPKLLSRAQATASDQLMQVFQNFIKTLCQEPQKVASLIASFKVCEHEDKFGKKDGFY</sequence>
<evidence type="ECO:0000313" key="3">
    <source>
        <dbReference type="Proteomes" id="UP001307889"/>
    </source>
</evidence>
<keyword evidence="1" id="KW-0677">Repeat</keyword>
<dbReference type="PANTHER" id="PTHR22872">
    <property type="entry name" value="BTK-BINDING PROTEIN-RELATED"/>
    <property type="match status" value="1"/>
</dbReference>
<evidence type="ECO:0000256" key="1">
    <source>
        <dbReference type="ARBA" id="ARBA00022737"/>
    </source>
</evidence>
<name>A0ABN7AA14_9HEMI</name>
<dbReference type="Gene3D" id="3.30.710.10">
    <property type="entry name" value="Potassium Channel Kv1.1, Chain A"/>
    <property type="match status" value="1"/>
</dbReference>
<organism evidence="2 3">
    <name type="scientific">Nesidiocoris tenuis</name>
    <dbReference type="NCBI Taxonomy" id="355587"/>
    <lineage>
        <taxon>Eukaryota</taxon>
        <taxon>Metazoa</taxon>
        <taxon>Ecdysozoa</taxon>
        <taxon>Arthropoda</taxon>
        <taxon>Hexapoda</taxon>
        <taxon>Insecta</taxon>
        <taxon>Pterygota</taxon>
        <taxon>Neoptera</taxon>
        <taxon>Paraneoptera</taxon>
        <taxon>Hemiptera</taxon>
        <taxon>Heteroptera</taxon>
        <taxon>Panheteroptera</taxon>
        <taxon>Cimicomorpha</taxon>
        <taxon>Miridae</taxon>
        <taxon>Dicyphina</taxon>
        <taxon>Nesidiocoris</taxon>
    </lineage>
</organism>
<keyword evidence="3" id="KW-1185">Reference proteome</keyword>
<dbReference type="PROSITE" id="PS00626">
    <property type="entry name" value="RCC1_2"/>
    <property type="match status" value="1"/>
</dbReference>
<accession>A0ABN7AA14</accession>
<gene>
    <name evidence="2" type="ORF">NTJ_01943</name>
</gene>
<dbReference type="SUPFAM" id="SSF50985">
    <property type="entry name" value="RCC1/BLIP-II"/>
    <property type="match status" value="1"/>
</dbReference>
<dbReference type="Proteomes" id="UP001307889">
    <property type="component" value="Chromosome 1"/>
</dbReference>
<protein>
    <recommendedName>
        <fullName evidence="4">BTB domain-containing protein</fullName>
    </recommendedName>
</protein>
<dbReference type="InterPro" id="IPR011333">
    <property type="entry name" value="SKP1/BTB/POZ_sf"/>
</dbReference>
<dbReference type="Pfam" id="PF13540">
    <property type="entry name" value="RCC1_2"/>
    <property type="match status" value="1"/>
</dbReference>
<dbReference type="InterPro" id="IPR000408">
    <property type="entry name" value="Reg_chr_condens"/>
</dbReference>
<dbReference type="InterPro" id="IPR051625">
    <property type="entry name" value="Signaling_Regulatory_Domain"/>
</dbReference>
<reference evidence="2 3" key="1">
    <citation type="submission" date="2023-09" db="EMBL/GenBank/DDBJ databases">
        <title>Nesidiocoris tenuis whole genome shotgun sequence.</title>
        <authorList>
            <person name="Shibata T."/>
            <person name="Shimoda M."/>
            <person name="Kobayashi T."/>
            <person name="Uehara T."/>
        </authorList>
    </citation>
    <scope>NUCLEOTIDE SEQUENCE [LARGE SCALE GENOMIC DNA]</scope>
    <source>
        <strain evidence="2 3">Japan</strain>
    </source>
</reference>
<proteinExistence type="predicted"/>
<evidence type="ECO:0008006" key="4">
    <source>
        <dbReference type="Google" id="ProtNLM"/>
    </source>
</evidence>
<dbReference type="EMBL" id="AP028909">
    <property type="protein sequence ID" value="BES89136.1"/>
    <property type="molecule type" value="Genomic_DNA"/>
</dbReference>